<dbReference type="Pfam" id="PF04480">
    <property type="entry name" value="DUF559"/>
    <property type="match status" value="1"/>
</dbReference>
<feature type="domain" description="Treble clef zinc finger" evidence="2">
    <location>
        <begin position="146"/>
        <end position="208"/>
    </location>
</feature>
<sequence>MRRWPLLSENKLLVGLFGDKNIKSASSYTQMSQQEVWWKCPYDKKHPEYLKRIDHMVNKNKHKCPICTNSLPVNIRDDLMKQWSINNDLNPGKIKLTSHKNALWICEKHGEYSQEIRKKALRGDNCPSCSKFASNNHNLLAKYPSIAHELNESKRGIKASKLTPYSNKKLLWNCSRCGTEFKTTVNHRTSTYRKSKGTHAACPGCSGRKPTPKNNLKIKAPYLIPFWNDSRQMDKFLIHSSDKVNWKCPACNCHFKKQIKLVYKAKLTPCPNCSNAGLSTLQIRLFVELSEIFKKVDNRAIIQRYESDLLVNDCKLSIEVDGFYYHEDKYDYDLQKNKIINSNGFIAINLREEGLKQITIHDIRYSESEKHFSILHNLLKKISIFTNKDLSKYVHTYSSGKYLNDKRYYDMLHKIEPLVKNSLSDNFRDVEKRWSKLNEVSPKHVSAGSGMNVYLKCPIGLHNDYITKAYSIKNTWQSKYGGCPECAGRGKCPTEESVSATHPLISDSVIRIGFKENFKDRTIHNTSHRNNISAEFRCLNCGRKHTSTMRNKCLYNKTLGCSICYRNAPLNPYFKNIEKY</sequence>
<organism evidence="3 4">
    <name type="scientific">Flexistipes sinusarabici</name>
    <dbReference type="NCBI Taxonomy" id="2352"/>
    <lineage>
        <taxon>Bacteria</taxon>
        <taxon>Pseudomonadati</taxon>
        <taxon>Deferribacterota</taxon>
        <taxon>Deferribacteres</taxon>
        <taxon>Deferribacterales</taxon>
        <taxon>Flexistipitaceae</taxon>
        <taxon>Flexistipes</taxon>
    </lineage>
</organism>
<feature type="domain" description="DUF559" evidence="1">
    <location>
        <begin position="297"/>
        <end position="355"/>
    </location>
</feature>
<dbReference type="InterPro" id="IPR025487">
    <property type="entry name" value="DUF4379"/>
</dbReference>
<dbReference type="Pfam" id="PF14311">
    <property type="entry name" value="DUF4379"/>
    <property type="match status" value="4"/>
</dbReference>
<dbReference type="Proteomes" id="UP000323337">
    <property type="component" value="Unassembled WGS sequence"/>
</dbReference>
<name>A0A5D0MKK8_FLESI</name>
<dbReference type="PANTHER" id="PTHR37317">
    <property type="entry name" value="BLR8090 PROTEIN"/>
    <property type="match status" value="1"/>
</dbReference>
<accession>A0A5D0MKK8</accession>
<gene>
    <name evidence="3" type="ORF">FXF49_11495</name>
</gene>
<dbReference type="Gene3D" id="3.40.960.10">
    <property type="entry name" value="VSR Endonuclease"/>
    <property type="match status" value="1"/>
</dbReference>
<feature type="domain" description="Treble clef zinc finger" evidence="2">
    <location>
        <begin position="79"/>
        <end position="131"/>
    </location>
</feature>
<dbReference type="AlphaFoldDB" id="A0A5D0MKK8"/>
<comment type="caution">
    <text evidence="3">The sequence shown here is derived from an EMBL/GenBank/DDBJ whole genome shotgun (WGS) entry which is preliminary data.</text>
</comment>
<reference evidence="3 4" key="1">
    <citation type="submission" date="2019-08" db="EMBL/GenBank/DDBJ databases">
        <title>Genomic characterization of a novel candidate phylum (ARYD3) from a high temperature, high salinity tertiary oil reservoir in north central Oklahoma, USA.</title>
        <authorList>
            <person name="Youssef N.H."/>
            <person name="Yadav A."/>
            <person name="Elshahed M.S."/>
        </authorList>
    </citation>
    <scope>NUCLEOTIDE SEQUENCE [LARGE SCALE GENOMIC DNA]</scope>
    <source>
        <strain evidence="3">ARYD1</strain>
    </source>
</reference>
<proteinExistence type="predicted"/>
<dbReference type="RefSeq" id="WP_303702049.1">
    <property type="nucleotide sequence ID" value="NZ_VSIV01000358.1"/>
</dbReference>
<protein>
    <submittedName>
        <fullName evidence="3">DUF559 domain-containing protein</fullName>
    </submittedName>
</protein>
<evidence type="ECO:0000259" key="1">
    <source>
        <dbReference type="Pfam" id="PF04480"/>
    </source>
</evidence>
<dbReference type="EMBL" id="VSIV01000358">
    <property type="protein sequence ID" value="TYB32445.1"/>
    <property type="molecule type" value="Genomic_DNA"/>
</dbReference>
<dbReference type="InterPro" id="IPR007569">
    <property type="entry name" value="DUF559"/>
</dbReference>
<evidence type="ECO:0000313" key="4">
    <source>
        <dbReference type="Proteomes" id="UP000323337"/>
    </source>
</evidence>
<dbReference type="PANTHER" id="PTHR37317:SF1">
    <property type="entry name" value="ZINC-RIBBON DOMAIN-CONTAINING PROTEIN-RELATED"/>
    <property type="match status" value="1"/>
</dbReference>
<feature type="domain" description="Treble clef zinc finger" evidence="2">
    <location>
        <begin position="228"/>
        <end position="275"/>
    </location>
</feature>
<feature type="domain" description="Treble clef zinc finger" evidence="2">
    <location>
        <begin position="23"/>
        <end position="69"/>
    </location>
</feature>
<evidence type="ECO:0000259" key="2">
    <source>
        <dbReference type="Pfam" id="PF14311"/>
    </source>
</evidence>
<evidence type="ECO:0000313" key="3">
    <source>
        <dbReference type="EMBL" id="TYB32445.1"/>
    </source>
</evidence>